<evidence type="ECO:0000313" key="1">
    <source>
        <dbReference type="EMBL" id="MBU2721869.1"/>
    </source>
</evidence>
<dbReference type="Proteomes" id="UP000887300">
    <property type="component" value="Unassembled WGS sequence"/>
</dbReference>
<gene>
    <name evidence="1" type="ORF">HF568_01195</name>
</gene>
<protein>
    <submittedName>
        <fullName evidence="1">Uncharacterized protein</fullName>
    </submittedName>
</protein>
<comment type="caution">
    <text evidence="1">The sequence shown here is derived from an EMBL/GenBank/DDBJ whole genome shotgun (WGS) entry which is preliminary data.</text>
</comment>
<dbReference type="EMBL" id="JABBHS010000035">
    <property type="protein sequence ID" value="MBU2721869.1"/>
    <property type="molecule type" value="Genomic_DNA"/>
</dbReference>
<organism evidence="1 2">
    <name type="scientific">Acidithiobacillus ferridurans</name>
    <dbReference type="NCBI Taxonomy" id="1232575"/>
    <lineage>
        <taxon>Bacteria</taxon>
        <taxon>Pseudomonadati</taxon>
        <taxon>Pseudomonadota</taxon>
        <taxon>Acidithiobacillia</taxon>
        <taxon>Acidithiobacillales</taxon>
        <taxon>Acidithiobacillaceae</taxon>
        <taxon>Acidithiobacillus</taxon>
    </lineage>
</organism>
<reference evidence="1" key="1">
    <citation type="journal article" date="2021" name="ISME J.">
        <title>Genomic evolution of the class Acidithiobacillia: deep-branching Proteobacteria living in extreme acidic conditions.</title>
        <authorList>
            <person name="Moya-Beltran A."/>
            <person name="Beard S."/>
            <person name="Rojas-Villalobos C."/>
            <person name="Issotta F."/>
            <person name="Gallardo Y."/>
            <person name="Ulloa R."/>
            <person name="Giaveno A."/>
            <person name="Degli Esposti M."/>
            <person name="Johnson D.B."/>
            <person name="Quatrini R."/>
        </authorList>
    </citation>
    <scope>NUCLEOTIDE SEQUENCE</scope>
    <source>
        <strain evidence="1">DSM 583</strain>
    </source>
</reference>
<sequence>MTDRIVTRDMARVLDCLRDGPSTCREIAGALRLTRTHTNALLVELARKQAVHSPRCAINAKGGNVNLWELKTRKEVGP</sequence>
<name>A0A8X8KAU5_ACIFI</name>
<dbReference type="AlphaFoldDB" id="A0A8X8KAU5"/>
<proteinExistence type="predicted"/>
<accession>A0A8X8KAU5</accession>
<evidence type="ECO:0000313" key="2">
    <source>
        <dbReference type="Proteomes" id="UP000887300"/>
    </source>
</evidence>
<dbReference type="RefSeq" id="WP_113527682.1">
    <property type="nucleotide sequence ID" value="NZ_JABBHS010000035.1"/>
</dbReference>